<evidence type="ECO:0000256" key="1">
    <source>
        <dbReference type="SAM" id="MobiDB-lite"/>
    </source>
</evidence>
<dbReference type="EMBL" id="JBFDAA010000001">
    <property type="protein sequence ID" value="KAL1140695.1"/>
    <property type="molecule type" value="Genomic_DNA"/>
</dbReference>
<gene>
    <name evidence="2" type="ORF">AAG570_000625</name>
</gene>
<feature type="compositionally biased region" description="Basic and acidic residues" evidence="1">
    <location>
        <begin position="51"/>
        <end position="74"/>
    </location>
</feature>
<evidence type="ECO:0000313" key="3">
    <source>
        <dbReference type="Proteomes" id="UP001558652"/>
    </source>
</evidence>
<comment type="caution">
    <text evidence="2">The sequence shown here is derived from an EMBL/GenBank/DDBJ whole genome shotgun (WGS) entry which is preliminary data.</text>
</comment>
<organism evidence="2 3">
    <name type="scientific">Ranatra chinensis</name>
    <dbReference type="NCBI Taxonomy" id="642074"/>
    <lineage>
        <taxon>Eukaryota</taxon>
        <taxon>Metazoa</taxon>
        <taxon>Ecdysozoa</taxon>
        <taxon>Arthropoda</taxon>
        <taxon>Hexapoda</taxon>
        <taxon>Insecta</taxon>
        <taxon>Pterygota</taxon>
        <taxon>Neoptera</taxon>
        <taxon>Paraneoptera</taxon>
        <taxon>Hemiptera</taxon>
        <taxon>Heteroptera</taxon>
        <taxon>Panheteroptera</taxon>
        <taxon>Nepomorpha</taxon>
        <taxon>Nepidae</taxon>
        <taxon>Ranatrinae</taxon>
        <taxon>Ranatra</taxon>
    </lineage>
</organism>
<name>A0ABD0YXW5_9HEMI</name>
<feature type="region of interest" description="Disordered" evidence="1">
    <location>
        <begin position="51"/>
        <end position="75"/>
    </location>
</feature>
<protein>
    <submittedName>
        <fullName evidence="2">Uncharacterized protein</fullName>
    </submittedName>
</protein>
<reference evidence="2 3" key="1">
    <citation type="submission" date="2024-07" db="EMBL/GenBank/DDBJ databases">
        <title>Chromosome-level genome assembly of the water stick insect Ranatra chinensis (Heteroptera: Nepidae).</title>
        <authorList>
            <person name="Liu X."/>
        </authorList>
    </citation>
    <scope>NUCLEOTIDE SEQUENCE [LARGE SCALE GENOMIC DNA]</scope>
    <source>
        <strain evidence="2">Cailab_2021Rc</strain>
        <tissue evidence="2">Muscle</tissue>
    </source>
</reference>
<proteinExistence type="predicted"/>
<sequence length="111" mass="12383">MECATRRVEHPGGEYPRVTYELGTDRGVVTPKKQTKLITEDRVVPDCGRVEDTKRKEGYSGERNKSRREREDVWGYRSGPGDMAMREGVRTRGRAALGGTGRRRLADSGGG</sequence>
<dbReference type="Proteomes" id="UP001558652">
    <property type="component" value="Unassembled WGS sequence"/>
</dbReference>
<evidence type="ECO:0000313" key="2">
    <source>
        <dbReference type="EMBL" id="KAL1140695.1"/>
    </source>
</evidence>
<accession>A0ABD0YXW5</accession>
<keyword evidence="3" id="KW-1185">Reference proteome</keyword>
<dbReference type="AlphaFoldDB" id="A0ABD0YXW5"/>